<dbReference type="Proteomes" id="UP000315295">
    <property type="component" value="Unassembled WGS sequence"/>
</dbReference>
<proteinExistence type="predicted"/>
<reference evidence="1 2" key="1">
    <citation type="journal article" date="2019" name="G3 (Bethesda)">
        <title>Sequencing of a Wild Apple (Malus baccata) Genome Unravels the Differences Between Cultivated and Wild Apple Species Regarding Disease Resistance and Cold Tolerance.</title>
        <authorList>
            <person name="Chen X."/>
        </authorList>
    </citation>
    <scope>NUCLEOTIDE SEQUENCE [LARGE SCALE GENOMIC DNA]</scope>
    <source>
        <strain evidence="2">cv. Shandingzi</strain>
        <tissue evidence="1">Leaves</tissue>
    </source>
</reference>
<dbReference type="InterPro" id="IPR027417">
    <property type="entry name" value="P-loop_NTPase"/>
</dbReference>
<comment type="caution">
    <text evidence="1">The sequence shown here is derived from an EMBL/GenBank/DDBJ whole genome shotgun (WGS) entry which is preliminary data.</text>
</comment>
<organism evidence="1 2">
    <name type="scientific">Malus baccata</name>
    <name type="common">Siberian crab apple</name>
    <name type="synonym">Pyrus baccata</name>
    <dbReference type="NCBI Taxonomy" id="106549"/>
    <lineage>
        <taxon>Eukaryota</taxon>
        <taxon>Viridiplantae</taxon>
        <taxon>Streptophyta</taxon>
        <taxon>Embryophyta</taxon>
        <taxon>Tracheophyta</taxon>
        <taxon>Spermatophyta</taxon>
        <taxon>Magnoliopsida</taxon>
        <taxon>eudicotyledons</taxon>
        <taxon>Gunneridae</taxon>
        <taxon>Pentapetalae</taxon>
        <taxon>rosids</taxon>
        <taxon>fabids</taxon>
        <taxon>Rosales</taxon>
        <taxon>Rosaceae</taxon>
        <taxon>Amygdaloideae</taxon>
        <taxon>Maleae</taxon>
        <taxon>Malus</taxon>
    </lineage>
</organism>
<dbReference type="STRING" id="106549.A0A540NRQ1"/>
<evidence type="ECO:0000313" key="2">
    <source>
        <dbReference type="Proteomes" id="UP000315295"/>
    </source>
</evidence>
<sequence length="60" mass="6839">MGASAEIRYNCCFLWVDVSMAVLTEYLSKLVDEMLDSGIFEELAEFSTQQPEQRRLSSSL</sequence>
<dbReference type="EMBL" id="VIEB01000009">
    <property type="protein sequence ID" value="TQE13685.1"/>
    <property type="molecule type" value="Genomic_DNA"/>
</dbReference>
<name>A0A540NRQ1_MALBA</name>
<accession>A0A540NRQ1</accession>
<gene>
    <name evidence="1" type="ORF">C1H46_000692</name>
</gene>
<dbReference type="Gene3D" id="3.40.50.300">
    <property type="entry name" value="P-loop containing nucleotide triphosphate hydrolases"/>
    <property type="match status" value="1"/>
</dbReference>
<evidence type="ECO:0000313" key="1">
    <source>
        <dbReference type="EMBL" id="TQE13685.1"/>
    </source>
</evidence>
<protein>
    <submittedName>
        <fullName evidence="1">Uncharacterized protein</fullName>
    </submittedName>
</protein>
<dbReference type="AlphaFoldDB" id="A0A540NRQ1"/>
<keyword evidence="2" id="KW-1185">Reference proteome</keyword>